<organism evidence="2 3">
    <name type="scientific">Ruegeria pomeroyi</name>
    <dbReference type="NCBI Taxonomy" id="89184"/>
    <lineage>
        <taxon>Bacteria</taxon>
        <taxon>Pseudomonadati</taxon>
        <taxon>Pseudomonadota</taxon>
        <taxon>Alphaproteobacteria</taxon>
        <taxon>Rhodobacterales</taxon>
        <taxon>Roseobacteraceae</taxon>
        <taxon>Ruegeria</taxon>
    </lineage>
</organism>
<name>A0A850LH53_9RHOB</name>
<dbReference type="OMA" id="AYTYQAF"/>
<dbReference type="AlphaFoldDB" id="A0A850LH53"/>
<accession>A0A850LH53</accession>
<sequence length="279" mass="30570">MTRLFRGALPLVLGSLFLVLALALPLRAADRARIEAFLVTTGFDVALDSIAQASASAPGMLGLEAESFGSQWTTLTREVFDTGVMRGRALDILEQTLSDTALDHAVGFYASDLGQRLVVAENAAHMADDDLKEEAGEAIVSELVRHGSTRIESLKRMNRAIDSSGTALRALQEIQLRFLLAASAAGVIELQMETEDLRELLRSNETEMRNALQLSALASAAYTYQAFSDHEVDTYTEALEQPLMQEVYELLNAVQYSIMADRFEVLAVRMADLQPVQDL</sequence>
<proteinExistence type="predicted"/>
<dbReference type="EMBL" id="JABXIY010000027">
    <property type="protein sequence ID" value="NVK97381.1"/>
    <property type="molecule type" value="Genomic_DNA"/>
</dbReference>
<evidence type="ECO:0000313" key="2">
    <source>
        <dbReference type="EMBL" id="NVK97381.1"/>
    </source>
</evidence>
<feature type="domain" description="DUF2059" evidence="1">
    <location>
        <begin position="85"/>
        <end position="141"/>
    </location>
</feature>
<protein>
    <submittedName>
        <fullName evidence="2">DUF2059 domain-containing protein</fullName>
    </submittedName>
</protein>
<comment type="caution">
    <text evidence="2">The sequence shown here is derived from an EMBL/GenBank/DDBJ whole genome shotgun (WGS) entry which is preliminary data.</text>
</comment>
<dbReference type="RefSeq" id="WP_011047723.1">
    <property type="nucleotide sequence ID" value="NZ_CP076685.1"/>
</dbReference>
<dbReference type="Pfam" id="PF09832">
    <property type="entry name" value="DUF2059"/>
    <property type="match status" value="1"/>
</dbReference>
<reference evidence="2 3" key="1">
    <citation type="journal article" date="2020" name="Proc. Natl. Acad. Sci. U.S.A.">
        <title>Ecological drivers of bacterial community assembly in synthetic phycospheres.</title>
        <authorList>
            <person name="Fu H."/>
            <person name="Uchimiya M."/>
            <person name="Gore J."/>
            <person name="Moran M.A."/>
        </authorList>
    </citation>
    <scope>NUCLEOTIDE SEQUENCE [LARGE SCALE GENOMIC DNA]</scope>
    <source>
        <strain evidence="2">HF-Din03</strain>
    </source>
</reference>
<evidence type="ECO:0000259" key="1">
    <source>
        <dbReference type="Pfam" id="PF09832"/>
    </source>
</evidence>
<dbReference type="InterPro" id="IPR018637">
    <property type="entry name" value="DUF2059"/>
</dbReference>
<dbReference type="Proteomes" id="UP000565723">
    <property type="component" value="Unassembled WGS sequence"/>
</dbReference>
<evidence type="ECO:0000313" key="3">
    <source>
        <dbReference type="Proteomes" id="UP000565723"/>
    </source>
</evidence>
<gene>
    <name evidence="2" type="ORF">HW564_10660</name>
</gene>